<feature type="region of interest" description="Disordered" evidence="1">
    <location>
        <begin position="1"/>
        <end position="36"/>
    </location>
</feature>
<accession>A0ABV5NF56</accession>
<evidence type="ECO:0000256" key="1">
    <source>
        <dbReference type="SAM" id="MobiDB-lite"/>
    </source>
</evidence>
<organism evidence="2 3">
    <name type="scientific">Nonomuraea salmonea</name>
    <dbReference type="NCBI Taxonomy" id="46181"/>
    <lineage>
        <taxon>Bacteria</taxon>
        <taxon>Bacillati</taxon>
        <taxon>Actinomycetota</taxon>
        <taxon>Actinomycetes</taxon>
        <taxon>Streptosporangiales</taxon>
        <taxon>Streptosporangiaceae</taxon>
        <taxon>Nonomuraea</taxon>
    </lineage>
</organism>
<evidence type="ECO:0000313" key="3">
    <source>
        <dbReference type="Proteomes" id="UP001589568"/>
    </source>
</evidence>
<protein>
    <submittedName>
        <fullName evidence="2">Uncharacterized protein</fullName>
    </submittedName>
</protein>
<dbReference type="RefSeq" id="WP_345396128.1">
    <property type="nucleotide sequence ID" value="NZ_BAAAXS010000001.1"/>
</dbReference>
<name>A0ABV5NF56_9ACTN</name>
<comment type="caution">
    <text evidence="2">The sequence shown here is derived from an EMBL/GenBank/DDBJ whole genome shotgun (WGS) entry which is preliminary data.</text>
</comment>
<proteinExistence type="predicted"/>
<evidence type="ECO:0000313" key="2">
    <source>
        <dbReference type="EMBL" id="MFB9468857.1"/>
    </source>
</evidence>
<dbReference type="EMBL" id="JBHMCF010000003">
    <property type="protein sequence ID" value="MFB9468857.1"/>
    <property type="molecule type" value="Genomic_DNA"/>
</dbReference>
<sequence length="66" mass="7101">MAAVTGMVPPPDADADGQMRALPPGYRRIRSDPPRGPVRDFVAARGEVMNLDRFALARVPVGLTPM</sequence>
<reference evidence="2 3" key="1">
    <citation type="submission" date="2024-09" db="EMBL/GenBank/DDBJ databases">
        <authorList>
            <person name="Sun Q."/>
            <person name="Mori K."/>
        </authorList>
    </citation>
    <scope>NUCLEOTIDE SEQUENCE [LARGE SCALE GENOMIC DNA]</scope>
    <source>
        <strain evidence="2 3">JCM 3324</strain>
    </source>
</reference>
<keyword evidence="3" id="KW-1185">Reference proteome</keyword>
<gene>
    <name evidence="2" type="ORF">ACFFR3_05030</name>
</gene>
<dbReference type="Proteomes" id="UP001589568">
    <property type="component" value="Unassembled WGS sequence"/>
</dbReference>